<accession>A0A6B0T4S2</accession>
<organism evidence="6 7">
    <name type="scientific">Halobaculum saliterrae</name>
    <dbReference type="NCBI Taxonomy" id="2073113"/>
    <lineage>
        <taxon>Archaea</taxon>
        <taxon>Methanobacteriati</taxon>
        <taxon>Methanobacteriota</taxon>
        <taxon>Stenosarchaea group</taxon>
        <taxon>Halobacteria</taxon>
        <taxon>Halobacteriales</taxon>
        <taxon>Haloferacaceae</taxon>
        <taxon>Halobaculum</taxon>
    </lineage>
</organism>
<evidence type="ECO:0000313" key="6">
    <source>
        <dbReference type="EMBL" id="MXR43330.1"/>
    </source>
</evidence>
<evidence type="ECO:0000256" key="5">
    <source>
        <dbReference type="HAMAP-Rule" id="MF_01361"/>
    </source>
</evidence>
<comment type="caution">
    <text evidence="6">The sequence shown here is derived from an EMBL/GenBank/DDBJ whole genome shotgun (WGS) entry which is preliminary data.</text>
</comment>
<dbReference type="AlphaFoldDB" id="A0A6B0T4S2"/>
<comment type="similarity">
    <text evidence="5">Belongs to the UPF0391 family.</text>
</comment>
<comment type="caution">
    <text evidence="5">Lacks conserved residue(s) required for the propagation of feature annotation.</text>
</comment>
<keyword evidence="3 5" id="KW-1133">Transmembrane helix</keyword>
<dbReference type="Proteomes" id="UP000437065">
    <property type="component" value="Unassembled WGS sequence"/>
</dbReference>
<gene>
    <name evidence="6" type="ORF">GRX01_18575</name>
</gene>
<feature type="transmembrane region" description="Helical" evidence="5">
    <location>
        <begin position="26"/>
        <end position="43"/>
    </location>
</feature>
<evidence type="ECO:0000313" key="7">
    <source>
        <dbReference type="Proteomes" id="UP000437065"/>
    </source>
</evidence>
<keyword evidence="7" id="KW-1185">Reference proteome</keyword>
<evidence type="ECO:0000256" key="1">
    <source>
        <dbReference type="ARBA" id="ARBA00022475"/>
    </source>
</evidence>
<evidence type="ECO:0000256" key="3">
    <source>
        <dbReference type="ARBA" id="ARBA00022989"/>
    </source>
</evidence>
<evidence type="ECO:0000256" key="4">
    <source>
        <dbReference type="ARBA" id="ARBA00023136"/>
    </source>
</evidence>
<feature type="transmembrane region" description="Helical" evidence="5">
    <location>
        <begin position="55"/>
        <end position="72"/>
    </location>
</feature>
<dbReference type="NCBIfam" id="NF010229">
    <property type="entry name" value="PRK13682.1-4"/>
    <property type="match status" value="1"/>
</dbReference>
<keyword evidence="2 5" id="KW-0812">Transmembrane</keyword>
<protein>
    <recommendedName>
        <fullName evidence="5">UPF0391 membrane protein GRX01_18575</fullName>
    </recommendedName>
</protein>
<dbReference type="GO" id="GO:0005886">
    <property type="term" value="C:plasma membrane"/>
    <property type="evidence" value="ECO:0007669"/>
    <property type="project" value="UniProtKB-UniRule"/>
</dbReference>
<dbReference type="HAMAP" id="MF_01361">
    <property type="entry name" value="UPF0391"/>
    <property type="match status" value="1"/>
</dbReference>
<keyword evidence="1 5" id="KW-1003">Cell membrane</keyword>
<sequence length="73" mass="7578">MSPTGGDVGLGSVLISTPLQVISGEFVQYEVVFFVLALVAAVLGARGIAGVSMTIAKWLVVVFLVLAIVSLMR</sequence>
<dbReference type="Pfam" id="PF07043">
    <property type="entry name" value="DUF1328"/>
    <property type="match status" value="1"/>
</dbReference>
<dbReference type="RefSeq" id="WP_159671341.1">
    <property type="nucleotide sequence ID" value="NZ_WUUS01000017.1"/>
</dbReference>
<dbReference type="EMBL" id="WUUS01000017">
    <property type="protein sequence ID" value="MXR43330.1"/>
    <property type="molecule type" value="Genomic_DNA"/>
</dbReference>
<reference evidence="6 7" key="1">
    <citation type="submission" date="2019-12" db="EMBL/GenBank/DDBJ databases">
        <title>Isolation and characterization of three novel carbon monoxide-oxidizing members of Halobacteria from salione crusts and soils.</title>
        <authorList>
            <person name="Myers M.R."/>
            <person name="King G.M."/>
        </authorList>
    </citation>
    <scope>NUCLEOTIDE SEQUENCE [LARGE SCALE GENOMIC DNA]</scope>
    <source>
        <strain evidence="6 7">WSA2</strain>
    </source>
</reference>
<name>A0A6B0T4S2_9EURY</name>
<proteinExistence type="inferred from homology"/>
<keyword evidence="4 5" id="KW-0472">Membrane</keyword>
<dbReference type="InterPro" id="IPR009760">
    <property type="entry name" value="DUF1328"/>
</dbReference>
<evidence type="ECO:0000256" key="2">
    <source>
        <dbReference type="ARBA" id="ARBA00022692"/>
    </source>
</evidence>